<dbReference type="Pfam" id="PF01172">
    <property type="entry name" value="SBDS_N"/>
    <property type="match status" value="1"/>
</dbReference>
<feature type="region of interest" description="Disordered" evidence="1">
    <location>
        <begin position="94"/>
        <end position="118"/>
    </location>
</feature>
<dbReference type="AlphaFoldDB" id="A0A0F7SKA2"/>
<proteinExistence type="predicted"/>
<evidence type="ECO:0000313" key="3">
    <source>
        <dbReference type="EMBL" id="CDZ98770.1"/>
    </source>
</evidence>
<evidence type="ECO:0000256" key="1">
    <source>
        <dbReference type="SAM" id="MobiDB-lite"/>
    </source>
</evidence>
<name>A0A0F7SKA2_PHARH</name>
<feature type="domain" description="Ribosome maturation protein SDO1/SBDS N-terminal" evidence="2">
    <location>
        <begin position="6"/>
        <end position="94"/>
    </location>
</feature>
<dbReference type="Gene3D" id="3.30.1250.10">
    <property type="entry name" value="Ribosome maturation protein SBDS, N-terminal domain"/>
    <property type="match status" value="1"/>
</dbReference>
<evidence type="ECO:0000259" key="2">
    <source>
        <dbReference type="Pfam" id="PF01172"/>
    </source>
</evidence>
<dbReference type="InterPro" id="IPR019783">
    <property type="entry name" value="SDO1/SBDS_N"/>
</dbReference>
<dbReference type="InterPro" id="IPR036786">
    <property type="entry name" value="Ribosome_mat_SBDS_N_sf"/>
</dbReference>
<accession>A0A0F7SKA2</accession>
<feature type="compositionally biased region" description="Low complexity" evidence="1">
    <location>
        <begin position="98"/>
        <end position="109"/>
    </location>
</feature>
<organism evidence="3">
    <name type="scientific">Phaffia rhodozyma</name>
    <name type="common">Yeast</name>
    <name type="synonym">Xanthophyllomyces dendrorhous</name>
    <dbReference type="NCBI Taxonomy" id="264483"/>
    <lineage>
        <taxon>Eukaryota</taxon>
        <taxon>Fungi</taxon>
        <taxon>Dikarya</taxon>
        <taxon>Basidiomycota</taxon>
        <taxon>Agaricomycotina</taxon>
        <taxon>Tremellomycetes</taxon>
        <taxon>Cystofilobasidiales</taxon>
        <taxon>Mrakiaceae</taxon>
        <taxon>Phaffia</taxon>
    </lineage>
</organism>
<protein>
    <submittedName>
        <fullName evidence="3">Ribosome maturation protein SBDS, N-terminal</fullName>
    </submittedName>
</protein>
<sequence>MVQALSKVIYEPEAKATDCFVIFVNVEEYKKWKAGDTSIPLVEVVDAFDIFFSNQGPTGKLGKASKQQLENVFGTAKDIDAAEKLLKLGSVQSGAPLNSNNYNSTNSSNGHGVGAQGR</sequence>
<dbReference type="EMBL" id="LN483345">
    <property type="protein sequence ID" value="CDZ98770.1"/>
    <property type="molecule type" value="Genomic_DNA"/>
</dbReference>
<dbReference type="SUPFAM" id="SSF89895">
    <property type="entry name" value="FYSH domain"/>
    <property type="match status" value="1"/>
</dbReference>
<reference evidence="3" key="1">
    <citation type="submission" date="2014-08" db="EMBL/GenBank/DDBJ databases">
        <authorList>
            <person name="Sharma Rahul"/>
            <person name="Thines Marco"/>
        </authorList>
    </citation>
    <scope>NUCLEOTIDE SEQUENCE</scope>
</reference>